<reference evidence="3 4" key="1">
    <citation type="submission" date="2019-06" db="EMBL/GenBank/DDBJ databases">
        <title>Tsukamurella conjunctivitidis sp. nov., Tsukamurella assacharolytica sp. nov. and Tsukamurella sputae sp. nov. isolated from patients with conjunctivitis, bacteraemia (lymphoma) and respiratory infection (sputum) in Hong Kong.</title>
        <authorList>
            <person name="Teng J.L.L."/>
            <person name="Lee H.H."/>
            <person name="Fong J.Y.H."/>
            <person name="Fok K.M.N."/>
            <person name="Lau S.K.P."/>
            <person name="Woo P.C.Y."/>
        </authorList>
    </citation>
    <scope>NUCLEOTIDE SEQUENCE [LARGE SCALE GENOMIC DNA]</scope>
    <source>
        <strain evidence="3 4">HKU72</strain>
    </source>
</reference>
<dbReference type="SUPFAM" id="SSF54637">
    <property type="entry name" value="Thioesterase/thiol ester dehydrase-isomerase"/>
    <property type="match status" value="1"/>
</dbReference>
<dbReference type="GO" id="GO:0016289">
    <property type="term" value="F:acyl-CoA hydrolase activity"/>
    <property type="evidence" value="ECO:0007669"/>
    <property type="project" value="UniProtKB-ARBA"/>
</dbReference>
<protein>
    <submittedName>
        <fullName evidence="3">PaaI family thioesterase</fullName>
    </submittedName>
</protein>
<dbReference type="EMBL" id="VIGX01000002">
    <property type="protein sequence ID" value="TWS30140.1"/>
    <property type="molecule type" value="Genomic_DNA"/>
</dbReference>
<dbReference type="Pfam" id="PF03061">
    <property type="entry name" value="4HBT"/>
    <property type="match status" value="1"/>
</dbReference>
<evidence type="ECO:0000259" key="2">
    <source>
        <dbReference type="Pfam" id="PF03061"/>
    </source>
</evidence>
<comment type="caution">
    <text evidence="3">The sequence shown here is derived from an EMBL/GenBank/DDBJ whole genome shotgun (WGS) entry which is preliminary data.</text>
</comment>
<dbReference type="Proteomes" id="UP000319375">
    <property type="component" value="Unassembled WGS sequence"/>
</dbReference>
<feature type="domain" description="Thioesterase" evidence="2">
    <location>
        <begin position="49"/>
        <end position="118"/>
    </location>
</feature>
<dbReference type="InterPro" id="IPR029069">
    <property type="entry name" value="HotDog_dom_sf"/>
</dbReference>
<evidence type="ECO:0000313" key="3">
    <source>
        <dbReference type="EMBL" id="TWS30140.1"/>
    </source>
</evidence>
<dbReference type="InterPro" id="IPR006683">
    <property type="entry name" value="Thioestr_dom"/>
</dbReference>
<dbReference type="InterPro" id="IPR003736">
    <property type="entry name" value="PAAI_dom"/>
</dbReference>
<dbReference type="RefSeq" id="WP_146486170.1">
    <property type="nucleotide sequence ID" value="NZ_VIGX01000002.1"/>
</dbReference>
<accession>A0A5C5S5Q7</accession>
<proteinExistence type="predicted"/>
<sequence>MTTLDHVLARVLDSMPVARWLQLSVDDVTPDRAVLSMPVVPDVTFDGVHCHGGIVAMLADIAAVGAAFAAIHDSGRIAATTAMNSHNLRPATGERLVAVGRLVGPPGRTMIAAADVYTDSLDGTRCLTGLYTATALDRPLGAEGRRPGQE</sequence>
<keyword evidence="4" id="KW-1185">Reference proteome</keyword>
<gene>
    <name evidence="3" type="ORF">FK530_06400</name>
</gene>
<organism evidence="3 4">
    <name type="scientific">Tsukamurella conjunctivitidis</name>
    <dbReference type="NCBI Taxonomy" id="2592068"/>
    <lineage>
        <taxon>Bacteria</taxon>
        <taxon>Bacillati</taxon>
        <taxon>Actinomycetota</taxon>
        <taxon>Actinomycetes</taxon>
        <taxon>Mycobacteriales</taxon>
        <taxon>Tsukamurellaceae</taxon>
        <taxon>Tsukamurella</taxon>
    </lineage>
</organism>
<dbReference type="CDD" id="cd03443">
    <property type="entry name" value="PaaI_thioesterase"/>
    <property type="match status" value="1"/>
</dbReference>
<evidence type="ECO:0000313" key="4">
    <source>
        <dbReference type="Proteomes" id="UP000319375"/>
    </source>
</evidence>
<keyword evidence="1" id="KW-0378">Hydrolase</keyword>
<dbReference type="NCBIfam" id="TIGR00369">
    <property type="entry name" value="unchar_dom_1"/>
    <property type="match status" value="1"/>
</dbReference>
<dbReference type="Gene3D" id="3.10.129.10">
    <property type="entry name" value="Hotdog Thioesterase"/>
    <property type="match status" value="1"/>
</dbReference>
<dbReference type="OrthoDB" id="4728664at2"/>
<name>A0A5C5S5Q7_9ACTN</name>
<dbReference type="AlphaFoldDB" id="A0A5C5S5Q7"/>
<evidence type="ECO:0000256" key="1">
    <source>
        <dbReference type="ARBA" id="ARBA00022801"/>
    </source>
</evidence>